<dbReference type="OrthoDB" id="3216791at2"/>
<dbReference type="EMBL" id="CT573213">
    <property type="protein sequence ID" value="CAJ61919.1"/>
    <property type="molecule type" value="Genomic_DNA"/>
</dbReference>
<reference evidence="1 2" key="1">
    <citation type="journal article" date="2007" name="Genome Res.">
        <title>Genome characteristics of facultatively symbiotic Frankia sp. strains reflect host range and host plant biogeography.</title>
        <authorList>
            <person name="Normand P."/>
            <person name="Lapierre P."/>
            <person name="Tisa L.S."/>
            <person name="Gogarten J.P."/>
            <person name="Alloisio N."/>
            <person name="Bagnarol E."/>
            <person name="Bassi C.A."/>
            <person name="Berry A.M."/>
            <person name="Bickhart D.M."/>
            <person name="Choisne N."/>
            <person name="Couloux A."/>
            <person name="Cournoyer B."/>
            <person name="Cruveiller S."/>
            <person name="Daubin V."/>
            <person name="Demange N."/>
            <person name="Francino M.P."/>
            <person name="Goltsman E."/>
            <person name="Huang Y."/>
            <person name="Kopp O.R."/>
            <person name="Labarre L."/>
            <person name="Lapidus A."/>
            <person name="Lavire C."/>
            <person name="Marechal J."/>
            <person name="Martinez M."/>
            <person name="Mastronunzio J.E."/>
            <person name="Mullin B.C."/>
            <person name="Niemann J."/>
            <person name="Pujic P."/>
            <person name="Rawnsley T."/>
            <person name="Rouy Z."/>
            <person name="Schenowitz C."/>
            <person name="Sellstedt A."/>
            <person name="Tavares F."/>
            <person name="Tomkins J.P."/>
            <person name="Vallenet D."/>
            <person name="Valverde C."/>
            <person name="Wall L.G."/>
            <person name="Wang Y."/>
            <person name="Medigue C."/>
            <person name="Benson D.R."/>
        </authorList>
    </citation>
    <scope>NUCLEOTIDE SEQUENCE [LARGE SCALE GENOMIC DNA]</scope>
    <source>
        <strain evidence="2">DSM 45986 / CECT 9034 / ACN14a</strain>
    </source>
</reference>
<organism evidence="1 2">
    <name type="scientific">Frankia alni (strain DSM 45986 / CECT 9034 / ACN14a)</name>
    <dbReference type="NCBI Taxonomy" id="326424"/>
    <lineage>
        <taxon>Bacteria</taxon>
        <taxon>Bacillati</taxon>
        <taxon>Actinomycetota</taxon>
        <taxon>Actinomycetes</taxon>
        <taxon>Frankiales</taxon>
        <taxon>Frankiaceae</taxon>
        <taxon>Frankia</taxon>
    </lineage>
</organism>
<evidence type="ECO:0000313" key="2">
    <source>
        <dbReference type="Proteomes" id="UP000000657"/>
    </source>
</evidence>
<gene>
    <name evidence="1" type="ordered locus">FRAAL3275</name>
</gene>
<keyword evidence="2" id="KW-1185">Reference proteome</keyword>
<proteinExistence type="predicted"/>
<dbReference type="Proteomes" id="UP000000657">
    <property type="component" value="Chromosome"/>
</dbReference>
<dbReference type="AlphaFoldDB" id="Q0RKN6"/>
<evidence type="ECO:0000313" key="1">
    <source>
        <dbReference type="EMBL" id="CAJ61919.1"/>
    </source>
</evidence>
<dbReference type="HOGENOM" id="CLU_085661_0_0_11"/>
<sequence>MSDLPRRTRVDKGSIRLNRRDLFALEWIYDMAAIFESDIPHLLDPNKPITRNAVRAIVRRWESAGIVPAEHALTYQGRLVQLTPAGTRLVIRADLDTGPAADHAAMGVIHQALVARARLRIEVRGVAGARVLGWVSARRWQVENVAMVRAAGPDPDGLVCLDDGTVGVVQVCHTVVEVQRIQPFLAELALRYPVVLVVIPEDLLPRTEGVLSRERRDRRGRAGDSLQIVAI</sequence>
<accession>Q0RKN6</accession>
<name>Q0RKN6_FRAAA</name>
<dbReference type="KEGG" id="fal:FRAAL3275"/>
<protein>
    <submittedName>
        <fullName evidence="1">Uncharacterized protein</fullName>
    </submittedName>
</protein>